<dbReference type="SUPFAM" id="SSF53590">
    <property type="entry name" value="Nucleoside hydrolase"/>
    <property type="match status" value="1"/>
</dbReference>
<evidence type="ECO:0000256" key="1">
    <source>
        <dbReference type="ARBA" id="ARBA00022801"/>
    </source>
</evidence>
<dbReference type="AlphaFoldDB" id="A0A9D2CEV6"/>
<dbReference type="GO" id="GO:0008477">
    <property type="term" value="F:purine nucleosidase activity"/>
    <property type="evidence" value="ECO:0007669"/>
    <property type="project" value="TreeGrafter"/>
</dbReference>
<proteinExistence type="predicted"/>
<dbReference type="EMBL" id="DXCX01000117">
    <property type="protein sequence ID" value="HIY74427.1"/>
    <property type="molecule type" value="Genomic_DNA"/>
</dbReference>
<dbReference type="GO" id="GO:0006152">
    <property type="term" value="P:purine nucleoside catabolic process"/>
    <property type="evidence" value="ECO:0007669"/>
    <property type="project" value="TreeGrafter"/>
</dbReference>
<dbReference type="InterPro" id="IPR023186">
    <property type="entry name" value="IUNH"/>
</dbReference>
<evidence type="ECO:0000256" key="2">
    <source>
        <dbReference type="ARBA" id="ARBA00023295"/>
    </source>
</evidence>
<reference evidence="4" key="1">
    <citation type="journal article" date="2021" name="PeerJ">
        <title>Extensive microbial diversity within the chicken gut microbiome revealed by metagenomics and culture.</title>
        <authorList>
            <person name="Gilroy R."/>
            <person name="Ravi A."/>
            <person name="Getino M."/>
            <person name="Pursley I."/>
            <person name="Horton D.L."/>
            <person name="Alikhan N.F."/>
            <person name="Baker D."/>
            <person name="Gharbi K."/>
            <person name="Hall N."/>
            <person name="Watson M."/>
            <person name="Adriaenssens E.M."/>
            <person name="Foster-Nyarko E."/>
            <person name="Jarju S."/>
            <person name="Secka A."/>
            <person name="Antonio M."/>
            <person name="Oren A."/>
            <person name="Chaudhuri R.R."/>
            <person name="La Ragione R."/>
            <person name="Hildebrand F."/>
            <person name="Pallen M.J."/>
        </authorList>
    </citation>
    <scope>NUCLEOTIDE SEQUENCE</scope>
    <source>
        <strain evidence="4">CHK33-7979</strain>
    </source>
</reference>
<evidence type="ECO:0000313" key="5">
    <source>
        <dbReference type="Proteomes" id="UP000886824"/>
    </source>
</evidence>
<keyword evidence="2" id="KW-0326">Glycosidase</keyword>
<dbReference type="Proteomes" id="UP000886824">
    <property type="component" value="Unassembled WGS sequence"/>
</dbReference>
<dbReference type="Pfam" id="PF01156">
    <property type="entry name" value="IU_nuc_hydro"/>
    <property type="match status" value="1"/>
</dbReference>
<comment type="caution">
    <text evidence="4">The sequence shown here is derived from an EMBL/GenBank/DDBJ whole genome shotgun (WGS) entry which is preliminary data.</text>
</comment>
<dbReference type="CDD" id="cd02651">
    <property type="entry name" value="nuc_hydro_IU_UC_XIUA"/>
    <property type="match status" value="1"/>
</dbReference>
<gene>
    <name evidence="4" type="ORF">H9826_10760</name>
</gene>
<dbReference type="PANTHER" id="PTHR12304:SF4">
    <property type="entry name" value="URIDINE NUCLEOSIDASE"/>
    <property type="match status" value="1"/>
</dbReference>
<feature type="domain" description="Inosine/uridine-preferring nucleoside hydrolase" evidence="3">
    <location>
        <begin position="1"/>
        <end position="281"/>
    </location>
</feature>
<dbReference type="Gene3D" id="3.90.245.10">
    <property type="entry name" value="Ribonucleoside hydrolase-like"/>
    <property type="match status" value="1"/>
</dbReference>
<reference evidence="4" key="2">
    <citation type="submission" date="2021-04" db="EMBL/GenBank/DDBJ databases">
        <authorList>
            <person name="Gilroy R."/>
        </authorList>
    </citation>
    <scope>NUCLEOTIDE SEQUENCE</scope>
    <source>
        <strain evidence="4">CHK33-7979</strain>
    </source>
</reference>
<name>A0A9D2CEV6_9FIRM</name>
<dbReference type="InterPro" id="IPR001910">
    <property type="entry name" value="Inosine/uridine_hydrolase_dom"/>
</dbReference>
<sequence length="292" mass="31067">MAWMLAQSSPLLDIRGVTSVCGNQTIDKTTYNAQRVMTLLGINAPLAKGRPGPLACEPMVAPSVHGESGLDGPVLPEPAVFPVDQPACALMAKVLEESPEPVTLVPTGPLTNVASLLLTRPDLKGKIAGISMMGGGVTHGNWTPAAEFNILVDPEAADLVFRSGVPITMAGLDVTEKALVFPKDFETIRALNNPVAEVVASWLEFFYGFHRELGYAGAPVHDTVAVAALIAPELFRMEEMYVAVETQGTYCRGATIGDRYHLSGHAPNARVILDLDREGFVDLLTKAAASYS</sequence>
<dbReference type="PANTHER" id="PTHR12304">
    <property type="entry name" value="INOSINE-URIDINE PREFERRING NUCLEOSIDE HYDROLASE"/>
    <property type="match status" value="1"/>
</dbReference>
<evidence type="ECO:0000313" key="4">
    <source>
        <dbReference type="EMBL" id="HIY74427.1"/>
    </source>
</evidence>
<protein>
    <submittedName>
        <fullName evidence="4">Nucleoside hydrolase</fullName>
    </submittedName>
</protein>
<organism evidence="4 5">
    <name type="scientific">Candidatus Intestinimonas merdavium</name>
    <dbReference type="NCBI Taxonomy" id="2838622"/>
    <lineage>
        <taxon>Bacteria</taxon>
        <taxon>Bacillati</taxon>
        <taxon>Bacillota</taxon>
        <taxon>Clostridia</taxon>
        <taxon>Eubacteriales</taxon>
        <taxon>Intestinimonas</taxon>
    </lineage>
</organism>
<keyword evidence="1 4" id="KW-0378">Hydrolase</keyword>
<dbReference type="InterPro" id="IPR036452">
    <property type="entry name" value="Ribo_hydro-like"/>
</dbReference>
<dbReference type="GO" id="GO:0005829">
    <property type="term" value="C:cytosol"/>
    <property type="evidence" value="ECO:0007669"/>
    <property type="project" value="TreeGrafter"/>
</dbReference>
<accession>A0A9D2CEV6</accession>
<evidence type="ECO:0000259" key="3">
    <source>
        <dbReference type="Pfam" id="PF01156"/>
    </source>
</evidence>